<keyword evidence="5 12" id="KW-0812">Transmembrane</keyword>
<keyword evidence="4" id="KW-0808">Transferase</keyword>
<evidence type="ECO:0000313" key="14">
    <source>
        <dbReference type="Proteomes" id="UP000325577"/>
    </source>
</evidence>
<keyword evidence="6" id="KW-0735">Signal-anchor</keyword>
<comment type="subcellular location">
    <subcellularLocation>
        <location evidence="10">Endomembrane system</location>
        <topology evidence="10">Single-pass type II membrane protein</topology>
    </subcellularLocation>
</comment>
<dbReference type="InterPro" id="IPR050748">
    <property type="entry name" value="Glycosyltrans_8_dom-fam"/>
</dbReference>
<evidence type="ECO:0000256" key="11">
    <source>
        <dbReference type="RuleBase" id="RU362027"/>
    </source>
</evidence>
<dbReference type="PANTHER" id="PTHR13778:SF57">
    <property type="entry name" value="GALACTURONOSYLTRANSFERASE-LIKE 10-RELATED"/>
    <property type="match status" value="1"/>
</dbReference>
<evidence type="ECO:0000256" key="2">
    <source>
        <dbReference type="ARBA" id="ARBA00006351"/>
    </source>
</evidence>
<dbReference type="SUPFAM" id="SSF53448">
    <property type="entry name" value="Nucleotide-diphospho-sugar transferases"/>
    <property type="match status" value="1"/>
</dbReference>
<dbReference type="EMBL" id="CM018043">
    <property type="protein sequence ID" value="KAA8530288.1"/>
    <property type="molecule type" value="Genomic_DNA"/>
</dbReference>
<dbReference type="InterPro" id="IPR029044">
    <property type="entry name" value="Nucleotide-diphossugar_trans"/>
</dbReference>
<dbReference type="GO" id="GO:0016757">
    <property type="term" value="F:glycosyltransferase activity"/>
    <property type="evidence" value="ECO:0007669"/>
    <property type="project" value="UniProtKB-KW"/>
</dbReference>
<proteinExistence type="inferred from homology"/>
<evidence type="ECO:0000256" key="1">
    <source>
        <dbReference type="ARBA" id="ARBA00004877"/>
    </source>
</evidence>
<reference evidence="13 14" key="1">
    <citation type="submission" date="2019-09" db="EMBL/GenBank/DDBJ databases">
        <title>A chromosome-level genome assembly of the Chinese tupelo Nyssa sinensis.</title>
        <authorList>
            <person name="Yang X."/>
            <person name="Kang M."/>
            <person name="Yang Y."/>
            <person name="Xiong H."/>
            <person name="Wang M."/>
            <person name="Zhang Z."/>
            <person name="Wang Z."/>
            <person name="Wu H."/>
            <person name="Ma T."/>
            <person name="Liu J."/>
            <person name="Xi Z."/>
        </authorList>
    </citation>
    <scope>NUCLEOTIDE SEQUENCE [LARGE SCALE GENOMIC DNA]</scope>
    <source>
        <strain evidence="13">J267</strain>
        <tissue evidence="13">Leaf</tissue>
    </source>
</reference>
<keyword evidence="3" id="KW-0328">Glycosyltransferase</keyword>
<evidence type="ECO:0000256" key="9">
    <source>
        <dbReference type="ARBA" id="ARBA00023180"/>
    </source>
</evidence>
<dbReference type="InterPro" id="IPR002495">
    <property type="entry name" value="Glyco_trans_8"/>
</dbReference>
<accession>A0A5J5AJD1</accession>
<evidence type="ECO:0000256" key="4">
    <source>
        <dbReference type="ARBA" id="ARBA00022679"/>
    </source>
</evidence>
<dbReference type="AlphaFoldDB" id="A0A5J5AJD1"/>
<evidence type="ECO:0000313" key="13">
    <source>
        <dbReference type="EMBL" id="KAA8530288.1"/>
    </source>
</evidence>
<organism evidence="13 14">
    <name type="scientific">Nyssa sinensis</name>
    <dbReference type="NCBI Taxonomy" id="561372"/>
    <lineage>
        <taxon>Eukaryota</taxon>
        <taxon>Viridiplantae</taxon>
        <taxon>Streptophyta</taxon>
        <taxon>Embryophyta</taxon>
        <taxon>Tracheophyta</taxon>
        <taxon>Spermatophyta</taxon>
        <taxon>Magnoliopsida</taxon>
        <taxon>eudicotyledons</taxon>
        <taxon>Gunneridae</taxon>
        <taxon>Pentapetalae</taxon>
        <taxon>asterids</taxon>
        <taxon>Cornales</taxon>
        <taxon>Nyssaceae</taxon>
        <taxon>Nyssa</taxon>
    </lineage>
</organism>
<dbReference type="GO" id="GO:0005794">
    <property type="term" value="C:Golgi apparatus"/>
    <property type="evidence" value="ECO:0007669"/>
    <property type="project" value="TreeGrafter"/>
</dbReference>
<comment type="similarity">
    <text evidence="2 11">Belongs to the glycosyltransferase 8 family.</text>
</comment>
<evidence type="ECO:0000256" key="5">
    <source>
        <dbReference type="ARBA" id="ARBA00022692"/>
    </source>
</evidence>
<dbReference type="EC" id="2.4.1.-" evidence="11"/>
<gene>
    <name evidence="13" type="ORF">F0562_004997</name>
</gene>
<evidence type="ECO:0000256" key="12">
    <source>
        <dbReference type="SAM" id="Phobius"/>
    </source>
</evidence>
<keyword evidence="7 12" id="KW-1133">Transmembrane helix</keyword>
<dbReference type="Proteomes" id="UP000325577">
    <property type="component" value="Linkage Group LG2"/>
</dbReference>
<feature type="transmembrane region" description="Helical" evidence="12">
    <location>
        <begin position="100"/>
        <end position="124"/>
    </location>
</feature>
<dbReference type="FunFam" id="3.90.550.10:FF:000024">
    <property type="entry name" value="Hexosyltransferase"/>
    <property type="match status" value="1"/>
</dbReference>
<evidence type="ECO:0000256" key="7">
    <source>
        <dbReference type="ARBA" id="ARBA00022989"/>
    </source>
</evidence>
<evidence type="ECO:0000256" key="6">
    <source>
        <dbReference type="ARBA" id="ARBA00022968"/>
    </source>
</evidence>
<dbReference type="Gene3D" id="3.90.550.10">
    <property type="entry name" value="Spore Coat Polysaccharide Biosynthesis Protein SpsA, Chain A"/>
    <property type="match status" value="1"/>
</dbReference>
<dbReference type="PANTHER" id="PTHR13778">
    <property type="entry name" value="GLYCOSYLTRANSFERASE 8 DOMAIN-CONTAINING PROTEIN"/>
    <property type="match status" value="1"/>
</dbReference>
<evidence type="ECO:0000256" key="10">
    <source>
        <dbReference type="ARBA" id="ARBA00060399"/>
    </source>
</evidence>
<keyword evidence="14" id="KW-1185">Reference proteome</keyword>
<evidence type="ECO:0000256" key="8">
    <source>
        <dbReference type="ARBA" id="ARBA00023136"/>
    </source>
</evidence>
<name>A0A5J5AJD1_9ASTE</name>
<evidence type="ECO:0000256" key="3">
    <source>
        <dbReference type="ARBA" id="ARBA00022676"/>
    </source>
</evidence>
<dbReference type="OrthoDB" id="411524at2759"/>
<comment type="pathway">
    <text evidence="1">Glycan metabolism; pectin biosynthesis.</text>
</comment>
<protein>
    <recommendedName>
        <fullName evidence="11">Hexosyltransferase</fullName>
        <ecNumber evidence="11">2.4.1.-</ecNumber>
    </recommendedName>
</protein>
<dbReference type="Pfam" id="PF01501">
    <property type="entry name" value="Glyco_transf_8"/>
    <property type="match status" value="1"/>
</dbReference>
<keyword evidence="8 12" id="KW-0472">Membrane</keyword>
<keyword evidence="9" id="KW-0325">Glycoprotein</keyword>
<sequence>MKSRWSGLKEINAQLKKKEEVCAIGGIVWNLMRHLQLDCALLSLEHHKFRTQLENAKKKAKFHGWWTFLTTNLLRQHRPQGADASKFQLQKTAHSRKNKLFWIFHFGMLSFRSIFLFVLVFVTLCPANAIRSFPYKLIDSKDDTQSEFIQFIEAPEYQNGPECPVLSTNAPASSCDSLLVHIAMTLDSVYLRGSIAAVHSVLKHTFCPENVYFHFIASDSNSPTPDDLATILKSTFPSLNFRVYNFSESLVKNLISPSIRQALENPLNYARTYLADILEPCVDRVIYLDSDIIVVDDIQKLWSIPLTKSRAIGVPEYCHVNFTKYFTDEFWFDSQLPNVFEGKKPCYFNTGVMVMDLVRWREGNYRMKIEKWMETQREKRIYELGSLPPFLLVFGGDVEAIDHRWNQHGLGGDNVVNSCRSLHPGRVSLLHWSGKGKPWVRLDAGFPCPVDRLWAPYDLYRSHGVPQHNEQR</sequence>